<dbReference type="PROSITE" id="PS01124">
    <property type="entry name" value="HTH_ARAC_FAMILY_2"/>
    <property type="match status" value="1"/>
</dbReference>
<feature type="domain" description="HTH araC/xylS-type" evidence="4">
    <location>
        <begin position="198"/>
        <end position="276"/>
    </location>
</feature>
<reference evidence="6" key="2">
    <citation type="submission" date="2023-01" db="EMBL/GenBank/DDBJ databases">
        <title>The prevalence of carbapenem-resistant bacteria in aquaculture in China and the genetic diversity of carbapenem-resistant genes.</title>
        <authorList>
            <person name="Wen R."/>
        </authorList>
    </citation>
    <scope>NUCLEOTIDE SEQUENCE</scope>
    <source>
        <strain evidence="6">PVA41-chromosome</strain>
    </source>
</reference>
<dbReference type="Proteomes" id="UP001222403">
    <property type="component" value="Chromosome"/>
</dbReference>
<name>A0AAX3RSB4_9GAMM</name>
<dbReference type="SUPFAM" id="SSF46689">
    <property type="entry name" value="Homeodomain-like"/>
    <property type="match status" value="1"/>
</dbReference>
<dbReference type="EMBL" id="CP116222">
    <property type="protein sequence ID" value="WFC04982.1"/>
    <property type="molecule type" value="Genomic_DNA"/>
</dbReference>
<dbReference type="Proteomes" id="UP001057142">
    <property type="component" value="Chromosome"/>
</dbReference>
<dbReference type="EMBL" id="CP097327">
    <property type="protein sequence ID" value="USB36186.1"/>
    <property type="molecule type" value="Genomic_DNA"/>
</dbReference>
<dbReference type="InterPro" id="IPR018060">
    <property type="entry name" value="HTH_AraC"/>
</dbReference>
<proteinExistence type="predicted"/>
<evidence type="ECO:0000313" key="8">
    <source>
        <dbReference type="Proteomes" id="UP001222403"/>
    </source>
</evidence>
<organism evidence="6 8">
    <name type="scientific">Providencia vermicola</name>
    <dbReference type="NCBI Taxonomy" id="333965"/>
    <lineage>
        <taxon>Bacteria</taxon>
        <taxon>Pseudomonadati</taxon>
        <taxon>Pseudomonadota</taxon>
        <taxon>Gammaproteobacteria</taxon>
        <taxon>Enterobacterales</taxon>
        <taxon>Morganellaceae</taxon>
        <taxon>Providencia</taxon>
    </lineage>
</organism>
<reference evidence="5" key="1">
    <citation type="journal article" date="2022" name="Front. Microbiol.">
        <title>Identification of a novel aminoglycoside O-nucleotidyltransferase AadA33 in Providencia vermicola.</title>
        <authorList>
            <person name="Feng C."/>
            <person name="Gao M."/>
            <person name="Jiang W."/>
            <person name="Shi W."/>
            <person name="Li A."/>
            <person name="Liu S."/>
            <person name="Zhang L."/>
            <person name="Zhang X."/>
            <person name="Li Q."/>
            <person name="Lin H."/>
            <person name="Lu J."/>
            <person name="Li K."/>
            <person name="Zhang H."/>
            <person name="Hu Y."/>
            <person name="Bao Q."/>
            <person name="Lin X."/>
        </authorList>
    </citation>
    <scope>NUCLEOTIDE SEQUENCE</scope>
    <source>
        <strain evidence="5">P13</strain>
    </source>
</reference>
<keyword evidence="2" id="KW-0238">DNA-binding</keyword>
<evidence type="ECO:0000313" key="5">
    <source>
        <dbReference type="EMBL" id="USB36186.1"/>
    </source>
</evidence>
<dbReference type="PANTHER" id="PTHR43280:SF32">
    <property type="entry name" value="TRANSCRIPTIONAL REGULATORY PROTEIN"/>
    <property type="match status" value="1"/>
</dbReference>
<evidence type="ECO:0000256" key="3">
    <source>
        <dbReference type="ARBA" id="ARBA00023163"/>
    </source>
</evidence>
<dbReference type="PANTHER" id="PTHR43280">
    <property type="entry name" value="ARAC-FAMILY TRANSCRIPTIONAL REGULATOR"/>
    <property type="match status" value="1"/>
</dbReference>
<dbReference type="RefSeq" id="WP_251464195.1">
    <property type="nucleotide sequence ID" value="NZ_CP097327.1"/>
</dbReference>
<dbReference type="GO" id="GO:0043565">
    <property type="term" value="F:sequence-specific DNA binding"/>
    <property type="evidence" value="ECO:0007669"/>
    <property type="project" value="InterPro"/>
</dbReference>
<evidence type="ECO:0000256" key="1">
    <source>
        <dbReference type="ARBA" id="ARBA00023015"/>
    </source>
</evidence>
<evidence type="ECO:0000256" key="2">
    <source>
        <dbReference type="ARBA" id="ARBA00023125"/>
    </source>
</evidence>
<keyword evidence="3" id="KW-0804">Transcription</keyword>
<evidence type="ECO:0000313" key="7">
    <source>
        <dbReference type="Proteomes" id="UP001057142"/>
    </source>
</evidence>
<dbReference type="AlphaFoldDB" id="A0AAX3RSB4"/>
<protein>
    <submittedName>
        <fullName evidence="6">Helix-turn-helix domain-containing protein</fullName>
    </submittedName>
</protein>
<dbReference type="InterPro" id="IPR009057">
    <property type="entry name" value="Homeodomain-like_sf"/>
</dbReference>
<dbReference type="GO" id="GO:0003700">
    <property type="term" value="F:DNA-binding transcription factor activity"/>
    <property type="evidence" value="ECO:0007669"/>
    <property type="project" value="InterPro"/>
</dbReference>
<sequence length="280" mass="32743">MRSLVNHSYHVPQVASLGETTFDKQLLMPLVTAYVTVLICKRGSAIFNINFNKYVVKAHDIVVLYDDTFVMLQQCSRSALFDYILLEKAFASDVAFQLPNPLFAFFNESPVLHVKQEDWKSLQQWQRLLSFIIQQQGEYATLMLCNHVQNFFLMIANKMPQTPLKQKAQQSRKEQLCWRFWDMITQYCKVHREVQFYAQKLAVTPFYLSQITKSFFNDTPKVLIDRQVILEIKALLGAGNKSIKEVAVLLNFEDTSYLCRYFKRHTGVTLSHFRKNHGYD</sequence>
<evidence type="ECO:0000259" key="4">
    <source>
        <dbReference type="PROSITE" id="PS01124"/>
    </source>
</evidence>
<dbReference type="SMART" id="SM00342">
    <property type="entry name" value="HTH_ARAC"/>
    <property type="match status" value="1"/>
</dbReference>
<evidence type="ECO:0000313" key="6">
    <source>
        <dbReference type="EMBL" id="WFC04982.1"/>
    </source>
</evidence>
<accession>A0AAX3RSB4</accession>
<keyword evidence="7" id="KW-1185">Reference proteome</keyword>
<dbReference type="Gene3D" id="1.10.10.60">
    <property type="entry name" value="Homeodomain-like"/>
    <property type="match status" value="1"/>
</dbReference>
<dbReference type="Pfam" id="PF12833">
    <property type="entry name" value="HTH_18"/>
    <property type="match status" value="1"/>
</dbReference>
<gene>
    <name evidence="5" type="ORF">M5J11_15430</name>
    <name evidence="6" type="ORF">PG365_09465</name>
</gene>
<keyword evidence="1" id="KW-0805">Transcription regulation</keyword>